<evidence type="ECO:0000313" key="2">
    <source>
        <dbReference type="EMBL" id="MBR7673150.1"/>
    </source>
</evidence>
<accession>A0A8T4INZ4</accession>
<organism evidence="2 3">
    <name type="scientific">Streptomyces daliensis</name>
    <dbReference type="NCBI Taxonomy" id="299421"/>
    <lineage>
        <taxon>Bacteria</taxon>
        <taxon>Bacillati</taxon>
        <taxon>Actinomycetota</taxon>
        <taxon>Actinomycetes</taxon>
        <taxon>Kitasatosporales</taxon>
        <taxon>Streptomycetaceae</taxon>
        <taxon>Streptomyces</taxon>
    </lineage>
</organism>
<feature type="compositionally biased region" description="Basic and acidic residues" evidence="1">
    <location>
        <begin position="1"/>
        <end position="11"/>
    </location>
</feature>
<dbReference type="AlphaFoldDB" id="A0A8T4INZ4"/>
<gene>
    <name evidence="2" type="ORF">KDA82_09000</name>
</gene>
<comment type="caution">
    <text evidence="2">The sequence shown here is derived from an EMBL/GenBank/DDBJ whole genome shotgun (WGS) entry which is preliminary data.</text>
</comment>
<evidence type="ECO:0000256" key="1">
    <source>
        <dbReference type="SAM" id="MobiDB-lite"/>
    </source>
</evidence>
<keyword evidence="3" id="KW-1185">Reference proteome</keyword>
<name>A0A8T4INZ4_9ACTN</name>
<protein>
    <submittedName>
        <fullName evidence="2">Uncharacterized protein</fullName>
    </submittedName>
</protein>
<dbReference type="EMBL" id="JAGSMN010000177">
    <property type="protein sequence ID" value="MBR7673150.1"/>
    <property type="molecule type" value="Genomic_DNA"/>
</dbReference>
<reference evidence="2" key="1">
    <citation type="submission" date="2021-04" db="EMBL/GenBank/DDBJ databases">
        <title>Sequencing of actinobacteria type strains.</title>
        <authorList>
            <person name="Nguyen G.-S."/>
            <person name="Wentzel A."/>
        </authorList>
    </citation>
    <scope>NUCLEOTIDE SEQUENCE</scope>
    <source>
        <strain evidence="2">DSM 42095</strain>
    </source>
</reference>
<sequence length="67" mass="7247">MSGGDDPDKQIRLHVVADGPSPRVPDRIYQRTGPRATGEKERCRSYRPNAPTSVGEDAPAAGADRED</sequence>
<evidence type="ECO:0000313" key="3">
    <source>
        <dbReference type="Proteomes" id="UP000675554"/>
    </source>
</evidence>
<proteinExistence type="predicted"/>
<feature type="region of interest" description="Disordered" evidence="1">
    <location>
        <begin position="1"/>
        <end position="67"/>
    </location>
</feature>
<dbReference type="Proteomes" id="UP000675554">
    <property type="component" value="Unassembled WGS sequence"/>
</dbReference>